<dbReference type="AlphaFoldDB" id="A0A140DWC3"/>
<organism evidence="1 2">
    <name type="scientific">Faecalibaculum rodentium</name>
    <dbReference type="NCBI Taxonomy" id="1702221"/>
    <lineage>
        <taxon>Bacteria</taxon>
        <taxon>Bacillati</taxon>
        <taxon>Bacillota</taxon>
        <taxon>Erysipelotrichia</taxon>
        <taxon>Erysipelotrichales</taxon>
        <taxon>Erysipelotrichaceae</taxon>
        <taxon>Faecalibaculum</taxon>
    </lineage>
</organism>
<dbReference type="STRING" id="1702221.AALO17_18160"/>
<proteinExistence type="predicted"/>
<accession>A0A140DWC3</accession>
<sequence length="40" mass="4559">MMMFYIQTALIFAGVLWTAAGLLLHHIEEEEVHESRNPGC</sequence>
<keyword evidence="2" id="KW-1185">Reference proteome</keyword>
<dbReference type="Proteomes" id="UP000069771">
    <property type="component" value="Chromosome"/>
</dbReference>
<dbReference type="EMBL" id="CP011391">
    <property type="protein sequence ID" value="AMK54950.1"/>
    <property type="molecule type" value="Genomic_DNA"/>
</dbReference>
<reference evidence="1 2" key="1">
    <citation type="journal article" date="2016" name="Gut Pathog.">
        <title>Whole genome sequencing of "Faecalibaculum rodentium" ALO17, isolated from C57BL/6J laboratory mouse feces.</title>
        <authorList>
            <person name="Lim S."/>
            <person name="Chang D.H."/>
            <person name="Ahn S."/>
            <person name="Kim B.C."/>
        </authorList>
    </citation>
    <scope>NUCLEOTIDE SEQUENCE [LARGE SCALE GENOMIC DNA]</scope>
    <source>
        <strain evidence="1 2">Alo17</strain>
    </source>
</reference>
<evidence type="ECO:0000313" key="2">
    <source>
        <dbReference type="Proteomes" id="UP000069771"/>
    </source>
</evidence>
<name>A0A140DWC3_9FIRM</name>
<evidence type="ECO:0000313" key="1">
    <source>
        <dbReference type="EMBL" id="AMK54950.1"/>
    </source>
</evidence>
<gene>
    <name evidence="1" type="ORF">AALO17_18160</name>
</gene>
<dbReference type="KEGG" id="fro:AALO17_18160"/>
<protein>
    <submittedName>
        <fullName evidence="1">Uncharacterized protein</fullName>
    </submittedName>
</protein>